<organism evidence="2 3">
    <name type="scientific">Gordonia hydrophobica</name>
    <dbReference type="NCBI Taxonomy" id="40516"/>
    <lineage>
        <taxon>Bacteria</taxon>
        <taxon>Bacillati</taxon>
        <taxon>Actinomycetota</taxon>
        <taxon>Actinomycetes</taxon>
        <taxon>Mycobacteriales</taxon>
        <taxon>Gordoniaceae</taxon>
        <taxon>Gordonia</taxon>
    </lineage>
</organism>
<reference evidence="2 3" key="1">
    <citation type="journal article" date="2023" name="Virus Evol.">
        <title>Computational host range prediction-The good, the bad, and the ugly.</title>
        <authorList>
            <person name="Howell A.A."/>
            <person name="Versoza C.J."/>
            <person name="Pfeifer S.P."/>
        </authorList>
    </citation>
    <scope>NUCLEOTIDE SEQUENCE [LARGE SCALE GENOMIC DNA]</scope>
    <source>
        <strain evidence="2 3">1610/1b</strain>
    </source>
</reference>
<gene>
    <name evidence="2" type="ORF">RVF87_08245</name>
</gene>
<keyword evidence="1" id="KW-0560">Oxidoreductase</keyword>
<dbReference type="Gene3D" id="3.40.50.720">
    <property type="entry name" value="NAD(P)-binding Rossmann-like Domain"/>
    <property type="match status" value="1"/>
</dbReference>
<dbReference type="SUPFAM" id="SSF51735">
    <property type="entry name" value="NAD(P)-binding Rossmann-fold domains"/>
    <property type="match status" value="1"/>
</dbReference>
<dbReference type="RefSeq" id="WP_066164176.1">
    <property type="nucleotide sequence ID" value="NZ_CP136137.1"/>
</dbReference>
<dbReference type="Pfam" id="PF00106">
    <property type="entry name" value="adh_short"/>
    <property type="match status" value="1"/>
</dbReference>
<dbReference type="InterPro" id="IPR002347">
    <property type="entry name" value="SDR_fam"/>
</dbReference>
<dbReference type="Proteomes" id="UP001479933">
    <property type="component" value="Chromosome"/>
</dbReference>
<evidence type="ECO:0000313" key="3">
    <source>
        <dbReference type="Proteomes" id="UP001479933"/>
    </source>
</evidence>
<name>A0ABZ2U9N4_9ACTN</name>
<evidence type="ECO:0000313" key="2">
    <source>
        <dbReference type="EMBL" id="WYY09029.1"/>
    </source>
</evidence>
<dbReference type="PANTHER" id="PTHR43157:SF31">
    <property type="entry name" value="PHOSPHATIDYLINOSITOL-GLYCAN BIOSYNTHESIS CLASS F PROTEIN"/>
    <property type="match status" value="1"/>
</dbReference>
<dbReference type="EMBL" id="CP136137">
    <property type="protein sequence ID" value="WYY09029.1"/>
    <property type="molecule type" value="Genomic_DNA"/>
</dbReference>
<protein>
    <submittedName>
        <fullName evidence="2">Oxidoreductase</fullName>
    </submittedName>
</protein>
<accession>A0ABZ2U9N4</accession>
<dbReference type="PANTHER" id="PTHR43157">
    <property type="entry name" value="PHOSPHATIDYLINOSITOL-GLYCAN BIOSYNTHESIS CLASS F PROTEIN-RELATED"/>
    <property type="match status" value="1"/>
</dbReference>
<sequence length="296" mass="31375">MATDEMAWTSADLPSFDGKTVVVTGANSGLGLVAAQRLAAVGAKVVLAVREPTRGAAAASTIRGETEVRRLDLADLASVREFAAEWSGDLDVLINNAGVMHVPEGHTEDGFETHFGTNHLGHFALTNLLLPHVRDRVVTMSSSLHRSGTIELSDLNWERRDYHRAAAYGQSKLANLLFSLELERRLTAAGSTVRSLAAHPGYAATNLQTRTANPLFDAAGRVGNKILAQSAEAGAWPMLFAVSQDLPGGSYVGPSKMNELRGHPALAGRSARASDTALAEKLWAASEDLTGVPFGL</sequence>
<dbReference type="NCBIfam" id="NF004846">
    <property type="entry name" value="PRK06197.1"/>
    <property type="match status" value="1"/>
</dbReference>
<proteinExistence type="predicted"/>
<dbReference type="PRINTS" id="PR00081">
    <property type="entry name" value="GDHRDH"/>
</dbReference>
<evidence type="ECO:0000256" key="1">
    <source>
        <dbReference type="ARBA" id="ARBA00023002"/>
    </source>
</evidence>
<keyword evidence="3" id="KW-1185">Reference proteome</keyword>
<dbReference type="InterPro" id="IPR036291">
    <property type="entry name" value="NAD(P)-bd_dom_sf"/>
</dbReference>
<dbReference type="CDD" id="cd05327">
    <property type="entry name" value="retinol-DH_like_SDR_c_like"/>
    <property type="match status" value="1"/>
</dbReference>